<protein>
    <submittedName>
        <fullName evidence="1">Uncharacterized protein</fullName>
    </submittedName>
</protein>
<gene>
    <name evidence="1" type="ORF">NCTC12229_00189</name>
</gene>
<name>A0A378WH69_9NEIS</name>
<dbReference type="EMBL" id="UGRS01000001">
    <property type="protein sequence ID" value="SUA35783.1"/>
    <property type="molecule type" value="Genomic_DNA"/>
</dbReference>
<evidence type="ECO:0000313" key="2">
    <source>
        <dbReference type="Proteomes" id="UP000254055"/>
    </source>
</evidence>
<proteinExistence type="predicted"/>
<reference evidence="1 2" key="1">
    <citation type="submission" date="2018-06" db="EMBL/GenBank/DDBJ databases">
        <authorList>
            <consortium name="Pathogen Informatics"/>
            <person name="Doyle S."/>
        </authorList>
    </citation>
    <scope>NUCLEOTIDE SEQUENCE [LARGE SCALE GENOMIC DNA]</scope>
    <source>
        <strain evidence="1 2">NCTC12229</strain>
    </source>
</reference>
<organism evidence="1 2">
    <name type="scientific">Neisseria zoodegmatis</name>
    <dbReference type="NCBI Taxonomy" id="326523"/>
    <lineage>
        <taxon>Bacteria</taxon>
        <taxon>Pseudomonadati</taxon>
        <taxon>Pseudomonadota</taxon>
        <taxon>Betaproteobacteria</taxon>
        <taxon>Neisseriales</taxon>
        <taxon>Neisseriaceae</taxon>
        <taxon>Neisseria</taxon>
    </lineage>
</organism>
<dbReference type="AlphaFoldDB" id="A0A378WH69"/>
<evidence type="ECO:0000313" key="1">
    <source>
        <dbReference type="EMBL" id="SUA35783.1"/>
    </source>
</evidence>
<sequence length="144" mass="16787">MVNKMNNLQVFMNQKKIAIDNSIVIDFTDDCHKQLKDFFDLSNNSYLLRHEITYLSEKADIAINISQQIEIYILFKDFVYLDDDILSSKIVRRFIKKYPTLASSYELISPMKLNFKNSNIVWDSLSFIYDAKQAALTLLITASI</sequence>
<dbReference type="Proteomes" id="UP000254055">
    <property type="component" value="Unassembled WGS sequence"/>
</dbReference>
<accession>A0A378WH69</accession>